<comment type="caution">
    <text evidence="12">The sequence shown here is derived from an EMBL/GenBank/DDBJ whole genome shotgun (WGS) entry which is preliminary data.</text>
</comment>
<dbReference type="PATRIC" id="fig|1265816.5.peg.1309"/>
<dbReference type="EMBL" id="AODL01000007">
    <property type="protein sequence ID" value="EUJ45511.1"/>
    <property type="molecule type" value="Genomic_DNA"/>
</dbReference>
<evidence type="ECO:0000256" key="8">
    <source>
        <dbReference type="ARBA" id="ARBA00023239"/>
    </source>
</evidence>
<comment type="function">
    <text evidence="2 10">Reversible hydration of carbon dioxide.</text>
</comment>
<dbReference type="PANTHER" id="PTHR18952:SF265">
    <property type="entry name" value="CARBONIC ANHYDRASE"/>
    <property type="match status" value="1"/>
</dbReference>
<dbReference type="CDD" id="cd03124">
    <property type="entry name" value="alpha_CA_prokaryotic_like"/>
    <property type="match status" value="1"/>
</dbReference>
<evidence type="ECO:0000256" key="3">
    <source>
        <dbReference type="ARBA" id="ARBA00010718"/>
    </source>
</evidence>
<evidence type="ECO:0000256" key="1">
    <source>
        <dbReference type="ARBA" id="ARBA00001947"/>
    </source>
</evidence>
<keyword evidence="7 10" id="KW-0862">Zinc</keyword>
<comment type="catalytic activity">
    <reaction evidence="9 10">
        <text>hydrogencarbonate + H(+) = CO2 + H2O</text>
        <dbReference type="Rhea" id="RHEA:10748"/>
        <dbReference type="ChEBI" id="CHEBI:15377"/>
        <dbReference type="ChEBI" id="CHEBI:15378"/>
        <dbReference type="ChEBI" id="CHEBI:16526"/>
        <dbReference type="ChEBI" id="CHEBI:17544"/>
        <dbReference type="EC" id="4.2.1.1"/>
    </reaction>
</comment>
<evidence type="ECO:0000256" key="6">
    <source>
        <dbReference type="ARBA" id="ARBA00022723"/>
    </source>
</evidence>
<evidence type="ECO:0000259" key="11">
    <source>
        <dbReference type="PROSITE" id="PS51144"/>
    </source>
</evidence>
<dbReference type="PROSITE" id="PS00162">
    <property type="entry name" value="ALPHA_CA_1"/>
    <property type="match status" value="1"/>
</dbReference>
<evidence type="ECO:0000313" key="12">
    <source>
        <dbReference type="EMBL" id="EUJ45511.1"/>
    </source>
</evidence>
<evidence type="ECO:0000256" key="10">
    <source>
        <dbReference type="RuleBase" id="RU367011"/>
    </source>
</evidence>
<comment type="cofactor">
    <cofactor evidence="1 10">
        <name>Zn(2+)</name>
        <dbReference type="ChEBI" id="CHEBI:29105"/>
    </cofactor>
</comment>
<dbReference type="InterPro" id="IPR023561">
    <property type="entry name" value="Carbonic_anhydrase_a-class"/>
</dbReference>
<evidence type="ECO:0000256" key="5">
    <source>
        <dbReference type="ARBA" id="ARBA00014628"/>
    </source>
</evidence>
<gene>
    <name evidence="12" type="ORF">PRIP_06633</name>
</gene>
<evidence type="ECO:0000256" key="9">
    <source>
        <dbReference type="ARBA" id="ARBA00048348"/>
    </source>
</evidence>
<dbReference type="Proteomes" id="UP000019248">
    <property type="component" value="Unassembled WGS sequence"/>
</dbReference>
<dbReference type="AlphaFoldDB" id="W7DDC1"/>
<dbReference type="EC" id="4.2.1.1" evidence="4 10"/>
<organism evidence="12 13">
    <name type="scientific">Listeria riparia FSL S10-1204</name>
    <dbReference type="NCBI Taxonomy" id="1265816"/>
    <lineage>
        <taxon>Bacteria</taxon>
        <taxon>Bacillati</taxon>
        <taxon>Bacillota</taxon>
        <taxon>Bacilli</taxon>
        <taxon>Bacillales</taxon>
        <taxon>Listeriaceae</taxon>
        <taxon>Listeria</taxon>
    </lineage>
</organism>
<dbReference type="InterPro" id="IPR001148">
    <property type="entry name" value="CA_dom"/>
</dbReference>
<evidence type="ECO:0000256" key="7">
    <source>
        <dbReference type="ARBA" id="ARBA00022833"/>
    </source>
</evidence>
<dbReference type="PROSITE" id="PS51144">
    <property type="entry name" value="ALPHA_CA_2"/>
    <property type="match status" value="1"/>
</dbReference>
<dbReference type="SMART" id="SM01057">
    <property type="entry name" value="Carb_anhydrase"/>
    <property type="match status" value="1"/>
</dbReference>
<dbReference type="Gene3D" id="3.10.200.10">
    <property type="entry name" value="Alpha carbonic anhydrase"/>
    <property type="match status" value="1"/>
</dbReference>
<comment type="similarity">
    <text evidence="3 10">Belongs to the alpha-carbonic anhydrase family.</text>
</comment>
<dbReference type="PANTHER" id="PTHR18952">
    <property type="entry name" value="CARBONIC ANHYDRASE"/>
    <property type="match status" value="1"/>
</dbReference>
<dbReference type="GO" id="GO:0008270">
    <property type="term" value="F:zinc ion binding"/>
    <property type="evidence" value="ECO:0007669"/>
    <property type="project" value="UniProtKB-UniRule"/>
</dbReference>
<dbReference type="InterPro" id="IPR018338">
    <property type="entry name" value="Carbonic_anhydrase_a-class_CS"/>
</dbReference>
<evidence type="ECO:0000256" key="2">
    <source>
        <dbReference type="ARBA" id="ARBA00002904"/>
    </source>
</evidence>
<sequence>MFYKNSKFIKNVKKKGKNMKKTMLIGVLLAFSVVLSGCGDTEQKKEEKATSSEHEEHLDYGKQSDWKVESGKFQSPINIDTTKAVPMKDEGALDLNYNDKVLNQVDNGHSIQVNDEGIAEINGRQFELKQFHFHAKSEHTLDGEYYPLEVHFVNQSQAGRLAVIGVFFKEGKANPGFQAVLEHIKKGQESPSAESVDVASMLPDNRTYYHYLGSLTTPPLTENVEWYVMATPVEVSQQQIETFNTYYDGNNRKVQPLNGRSILKHEE</sequence>
<protein>
    <recommendedName>
        <fullName evidence="5 10">Carbonic anhydrase</fullName>
        <ecNumber evidence="4 10">4.2.1.1</ecNumber>
    </recommendedName>
</protein>
<dbReference type="SUPFAM" id="SSF51069">
    <property type="entry name" value="Carbonic anhydrase"/>
    <property type="match status" value="1"/>
</dbReference>
<dbReference type="GO" id="GO:0004089">
    <property type="term" value="F:carbonate dehydratase activity"/>
    <property type="evidence" value="ECO:0007669"/>
    <property type="project" value="UniProtKB-UniRule"/>
</dbReference>
<dbReference type="InterPro" id="IPR041891">
    <property type="entry name" value="Alpha_CA_prokaryot-like"/>
</dbReference>
<evidence type="ECO:0000256" key="4">
    <source>
        <dbReference type="ARBA" id="ARBA00012925"/>
    </source>
</evidence>
<keyword evidence="13" id="KW-1185">Reference proteome</keyword>
<feature type="domain" description="Alpha-carbonic anhydrase" evidence="11">
    <location>
        <begin position="56"/>
        <end position="266"/>
    </location>
</feature>
<dbReference type="Pfam" id="PF00194">
    <property type="entry name" value="Carb_anhydrase"/>
    <property type="match status" value="1"/>
</dbReference>
<accession>W7DDC1</accession>
<keyword evidence="8 10" id="KW-0456">Lyase</keyword>
<evidence type="ECO:0000313" key="13">
    <source>
        <dbReference type="Proteomes" id="UP000019248"/>
    </source>
</evidence>
<name>W7DDC1_9LIST</name>
<reference evidence="12 13" key="1">
    <citation type="journal article" date="2014" name="Int. J. Syst. Evol. Microbiol.">
        <title>Listeria floridensis sp. nov., Listeria aquatica sp. nov., Listeria cornellensis sp. nov., Listeria riparia sp. nov. and Listeria grandensis sp. nov., from agricultural and natural environments.</title>
        <authorList>
            <person name="den Bakker H.C."/>
            <person name="Warchocki S."/>
            <person name="Wright E.M."/>
            <person name="Allred A.F."/>
            <person name="Ahlstrom C."/>
            <person name="Manuel C.S."/>
            <person name="Stasiewicz M.J."/>
            <person name="Burrell A."/>
            <person name="Roof S."/>
            <person name="Strawn L."/>
            <person name="Fortes E.D."/>
            <person name="Nightingale K.K."/>
            <person name="Kephart D."/>
            <person name="Wiedmann M."/>
        </authorList>
    </citation>
    <scope>NUCLEOTIDE SEQUENCE [LARGE SCALE GENOMIC DNA]</scope>
    <source>
        <strain evidence="12 13">FSL S10-1204</strain>
    </source>
</reference>
<proteinExistence type="inferred from homology"/>
<dbReference type="InterPro" id="IPR036398">
    <property type="entry name" value="CA_dom_sf"/>
</dbReference>
<keyword evidence="6 10" id="KW-0479">Metal-binding</keyword>